<dbReference type="Pfam" id="PF04542">
    <property type="entry name" value="Sigma70_r2"/>
    <property type="match status" value="1"/>
</dbReference>
<organism evidence="7 8">
    <name type="scientific">Amycolatopsis minnesotensis</name>
    <dbReference type="NCBI Taxonomy" id="337894"/>
    <lineage>
        <taxon>Bacteria</taxon>
        <taxon>Bacillati</taxon>
        <taxon>Actinomycetota</taxon>
        <taxon>Actinomycetes</taxon>
        <taxon>Pseudonocardiales</taxon>
        <taxon>Pseudonocardiaceae</taxon>
        <taxon>Amycolatopsis</taxon>
    </lineage>
</organism>
<keyword evidence="2" id="KW-0805">Transcription regulation</keyword>
<dbReference type="InterPro" id="IPR013324">
    <property type="entry name" value="RNA_pol_sigma_r3/r4-like"/>
</dbReference>
<dbReference type="InterPro" id="IPR013325">
    <property type="entry name" value="RNA_pol_sigma_r2"/>
</dbReference>
<feature type="domain" description="RNA polymerase sigma-70 region 2" evidence="6">
    <location>
        <begin position="12"/>
        <end position="74"/>
    </location>
</feature>
<evidence type="ECO:0000256" key="2">
    <source>
        <dbReference type="ARBA" id="ARBA00023015"/>
    </source>
</evidence>
<evidence type="ECO:0000256" key="4">
    <source>
        <dbReference type="ARBA" id="ARBA00023125"/>
    </source>
</evidence>
<dbReference type="Gene3D" id="1.10.10.10">
    <property type="entry name" value="Winged helix-like DNA-binding domain superfamily/Winged helix DNA-binding domain"/>
    <property type="match status" value="1"/>
</dbReference>
<reference evidence="8" key="1">
    <citation type="journal article" date="2019" name="Int. J. Syst. Evol. Microbiol.">
        <title>The Global Catalogue of Microorganisms (GCM) 10K type strain sequencing project: providing services to taxonomists for standard genome sequencing and annotation.</title>
        <authorList>
            <consortium name="The Broad Institute Genomics Platform"/>
            <consortium name="The Broad Institute Genome Sequencing Center for Infectious Disease"/>
            <person name="Wu L."/>
            <person name="Ma J."/>
        </authorList>
    </citation>
    <scope>NUCLEOTIDE SEQUENCE [LARGE SCALE GENOMIC DNA]</scope>
    <source>
        <strain evidence="8">JCM 14545</strain>
    </source>
</reference>
<dbReference type="InterPro" id="IPR036388">
    <property type="entry name" value="WH-like_DNA-bd_sf"/>
</dbReference>
<dbReference type="Proteomes" id="UP001501116">
    <property type="component" value="Unassembled WGS sequence"/>
</dbReference>
<dbReference type="Gene3D" id="1.10.1740.10">
    <property type="match status" value="1"/>
</dbReference>
<dbReference type="SUPFAM" id="SSF88659">
    <property type="entry name" value="Sigma3 and sigma4 domains of RNA polymerase sigma factors"/>
    <property type="match status" value="1"/>
</dbReference>
<comment type="similarity">
    <text evidence="1">Belongs to the sigma-70 factor family. ECF subfamily.</text>
</comment>
<dbReference type="EMBL" id="BAAANN010000033">
    <property type="protein sequence ID" value="GAA1980617.1"/>
    <property type="molecule type" value="Genomic_DNA"/>
</dbReference>
<sequence length="167" mass="18820">MGEFGKLPFGDLSRTVLAVARGFRLCEADVWDVVQNTWVSFFRRMETIQDPASLPAWLSTTARRHALALVRRRREIVVPDLAGEAADSETPERVAVLADRDRVLHHAILRLRQPYRGIAELLVRDPVPTYAEIAAELGVEPGTVGPMRTRCLKRLRRLLLAEGIDGW</sequence>
<gene>
    <name evidence="7" type="ORF">GCM10009754_66540</name>
</gene>
<protein>
    <recommendedName>
        <fullName evidence="6">RNA polymerase sigma-70 region 2 domain-containing protein</fullName>
    </recommendedName>
</protein>
<evidence type="ECO:0000313" key="8">
    <source>
        <dbReference type="Proteomes" id="UP001501116"/>
    </source>
</evidence>
<dbReference type="NCBIfam" id="TIGR02937">
    <property type="entry name" value="sigma70-ECF"/>
    <property type="match status" value="1"/>
</dbReference>
<dbReference type="RefSeq" id="WP_344428154.1">
    <property type="nucleotide sequence ID" value="NZ_BAAANN010000033.1"/>
</dbReference>
<proteinExistence type="inferred from homology"/>
<evidence type="ECO:0000256" key="5">
    <source>
        <dbReference type="ARBA" id="ARBA00023163"/>
    </source>
</evidence>
<accession>A0ABP5DHW3</accession>
<name>A0ABP5DHW3_9PSEU</name>
<evidence type="ECO:0000313" key="7">
    <source>
        <dbReference type="EMBL" id="GAA1980617.1"/>
    </source>
</evidence>
<evidence type="ECO:0000256" key="1">
    <source>
        <dbReference type="ARBA" id="ARBA00010641"/>
    </source>
</evidence>
<keyword evidence="5" id="KW-0804">Transcription</keyword>
<dbReference type="PANTHER" id="PTHR43133:SF8">
    <property type="entry name" value="RNA POLYMERASE SIGMA FACTOR HI_1459-RELATED"/>
    <property type="match status" value="1"/>
</dbReference>
<dbReference type="InterPro" id="IPR039425">
    <property type="entry name" value="RNA_pol_sigma-70-like"/>
</dbReference>
<keyword evidence="4" id="KW-0238">DNA-binding</keyword>
<dbReference type="InterPro" id="IPR007627">
    <property type="entry name" value="RNA_pol_sigma70_r2"/>
</dbReference>
<evidence type="ECO:0000256" key="3">
    <source>
        <dbReference type="ARBA" id="ARBA00023082"/>
    </source>
</evidence>
<dbReference type="InterPro" id="IPR014284">
    <property type="entry name" value="RNA_pol_sigma-70_dom"/>
</dbReference>
<dbReference type="PANTHER" id="PTHR43133">
    <property type="entry name" value="RNA POLYMERASE ECF-TYPE SIGMA FACTO"/>
    <property type="match status" value="1"/>
</dbReference>
<dbReference type="SUPFAM" id="SSF88946">
    <property type="entry name" value="Sigma2 domain of RNA polymerase sigma factors"/>
    <property type="match status" value="1"/>
</dbReference>
<keyword evidence="3" id="KW-0731">Sigma factor</keyword>
<comment type="caution">
    <text evidence="7">The sequence shown here is derived from an EMBL/GenBank/DDBJ whole genome shotgun (WGS) entry which is preliminary data.</text>
</comment>
<evidence type="ECO:0000259" key="6">
    <source>
        <dbReference type="Pfam" id="PF04542"/>
    </source>
</evidence>
<keyword evidence="8" id="KW-1185">Reference proteome</keyword>